<name>A0ABD0KAF8_9CAEN</name>
<comment type="caution">
    <text evidence="2">The sequence shown here is derived from an EMBL/GenBank/DDBJ whole genome shotgun (WGS) entry which is preliminary data.</text>
</comment>
<protein>
    <submittedName>
        <fullName evidence="2">Uncharacterized protein</fullName>
    </submittedName>
</protein>
<dbReference type="Proteomes" id="UP001519460">
    <property type="component" value="Unassembled WGS sequence"/>
</dbReference>
<reference evidence="2 3" key="1">
    <citation type="journal article" date="2023" name="Sci. Data">
        <title>Genome assembly of the Korean intertidal mud-creeper Batillaria attramentaria.</title>
        <authorList>
            <person name="Patra A.K."/>
            <person name="Ho P.T."/>
            <person name="Jun S."/>
            <person name="Lee S.J."/>
            <person name="Kim Y."/>
            <person name="Won Y.J."/>
        </authorList>
    </citation>
    <scope>NUCLEOTIDE SEQUENCE [LARGE SCALE GENOMIC DNA]</scope>
    <source>
        <strain evidence="2">Wonlab-2016</strain>
    </source>
</reference>
<evidence type="ECO:0000256" key="1">
    <source>
        <dbReference type="SAM" id="MobiDB-lite"/>
    </source>
</evidence>
<proteinExistence type="predicted"/>
<evidence type="ECO:0000313" key="2">
    <source>
        <dbReference type="EMBL" id="KAK7484105.1"/>
    </source>
</evidence>
<gene>
    <name evidence="2" type="ORF">BaRGS_00024717</name>
</gene>
<dbReference type="AlphaFoldDB" id="A0ABD0KAF8"/>
<accession>A0ABD0KAF8</accession>
<dbReference type="EMBL" id="JACVVK020000216">
    <property type="protein sequence ID" value="KAK7484105.1"/>
    <property type="molecule type" value="Genomic_DNA"/>
</dbReference>
<feature type="compositionally biased region" description="Low complexity" evidence="1">
    <location>
        <begin position="85"/>
        <end position="95"/>
    </location>
</feature>
<keyword evidence="3" id="KW-1185">Reference proteome</keyword>
<feature type="region of interest" description="Disordered" evidence="1">
    <location>
        <begin position="65"/>
        <end position="110"/>
    </location>
</feature>
<evidence type="ECO:0000313" key="3">
    <source>
        <dbReference type="Proteomes" id="UP001519460"/>
    </source>
</evidence>
<sequence length="195" mass="21728">MTPLARPRENLLRQKALQRKAVNCGRYKSHSQSCRTIAVTDEPSLYLCRNAAGKYREVRQRDVPRVVKPGTKMASPAESSATDPEAASENGAAAAEEVDGRESENFQGPHKWRQHLRHVKVPKFGKDDNSADITDTEERESASDRCIGWGVKEAAETSMSYHEFGAFCVESDIDLGHQVRDLKEWAVESETVVAL</sequence>
<organism evidence="2 3">
    <name type="scientific">Batillaria attramentaria</name>
    <dbReference type="NCBI Taxonomy" id="370345"/>
    <lineage>
        <taxon>Eukaryota</taxon>
        <taxon>Metazoa</taxon>
        <taxon>Spiralia</taxon>
        <taxon>Lophotrochozoa</taxon>
        <taxon>Mollusca</taxon>
        <taxon>Gastropoda</taxon>
        <taxon>Caenogastropoda</taxon>
        <taxon>Sorbeoconcha</taxon>
        <taxon>Cerithioidea</taxon>
        <taxon>Batillariidae</taxon>
        <taxon>Batillaria</taxon>
    </lineage>
</organism>